<evidence type="ECO:0000256" key="2">
    <source>
        <dbReference type="ARBA" id="ARBA00022771"/>
    </source>
</evidence>
<dbReference type="PROSITE" id="PS50089">
    <property type="entry name" value="ZF_RING_2"/>
    <property type="match status" value="1"/>
</dbReference>
<feature type="domain" description="RING-type" evidence="7">
    <location>
        <begin position="61"/>
        <end position="112"/>
    </location>
</feature>
<keyword evidence="3" id="KW-0862">Zinc</keyword>
<dbReference type="SMART" id="SM00184">
    <property type="entry name" value="RING"/>
    <property type="match status" value="1"/>
</dbReference>
<reference evidence="8 9" key="1">
    <citation type="journal article" date="2018" name="PLoS ONE">
        <title>Genome analysis of a novel Group I alphabaculovirus obtained from Oxyplax ochracea.</title>
        <authorList>
            <person name="Wang J."/>
            <person name="Hou D."/>
            <person name="Wang Q."/>
            <person name="Kuang W."/>
            <person name="Zhang L."/>
            <person name="Li J."/>
            <person name="Shen S."/>
            <person name="Deng F."/>
            <person name="Wang H."/>
            <person name="Hu Z."/>
            <person name="Wang M."/>
        </authorList>
    </citation>
    <scope>NUCLEOTIDE SEQUENCE [LARGE SCALE GENOMIC DNA]</scope>
    <source>
        <strain evidence="8">435</strain>
    </source>
</reference>
<keyword evidence="9" id="KW-1185">Reference proteome</keyword>
<organism evidence="8 9">
    <name type="scientific">Oxyplax ochracea nucleopolyhedrovirus</name>
    <dbReference type="NCBI Taxonomy" id="2083176"/>
    <lineage>
        <taxon>Viruses</taxon>
        <taxon>Viruses incertae sedis</taxon>
        <taxon>Naldaviricetes</taxon>
        <taxon>Lefavirales</taxon>
        <taxon>Baculoviridae</taxon>
        <taxon>Alphabaculovirus</taxon>
        <taxon>Alphabaculovirus oxochraceae</taxon>
    </lineage>
</organism>
<feature type="region of interest" description="Disordered" evidence="6">
    <location>
        <begin position="164"/>
        <end position="187"/>
    </location>
</feature>
<evidence type="ECO:0000256" key="5">
    <source>
        <dbReference type="SAM" id="Coils"/>
    </source>
</evidence>
<sequence>MSSLNQSNNMEAQNNPDIIVIGNHDEEMEEYEEYQLPDSPTRLTFSPTPQVTSHTSFKFECSVCLTSYFETENQATSFLVPKRCTHPMCFKCVVNLINSCANARHVKCPLCKCQIDILTTYANKSMVTFKYTRHNASTAAVKTHWDLLKQRFTNDTVDAIEEPEASTSAVNTIKEPEASTSARSETNVGFEEADTNVLIENLLNENERKNQLLEEMRNQLNILQTANKTKQLKISELERNLTLNSSKMSKLQRNYVVQLSEMRNQLNILQTENKTKELKISELERNVSELQHNFAVQSLKLQVQSSKITELENAANEFNVHLDPKTLGEINLQISNFNKLDVSMKETFRV</sequence>
<proteinExistence type="predicted"/>
<protein>
    <submittedName>
        <fullName evidence="8">Pe38</fullName>
    </submittedName>
</protein>
<keyword evidence="2 4" id="KW-0863">Zinc-finger</keyword>
<evidence type="ECO:0000256" key="1">
    <source>
        <dbReference type="ARBA" id="ARBA00022723"/>
    </source>
</evidence>
<evidence type="ECO:0000256" key="3">
    <source>
        <dbReference type="ARBA" id="ARBA00022833"/>
    </source>
</evidence>
<name>A0A2L0WTZ1_9ABAC</name>
<dbReference type="EMBL" id="MF143631">
    <property type="protein sequence ID" value="AVA31110.1"/>
    <property type="molecule type" value="Genomic_DNA"/>
</dbReference>
<accession>A0A2L0WTZ1</accession>
<dbReference type="PROSITE" id="PS00518">
    <property type="entry name" value="ZF_RING_1"/>
    <property type="match status" value="1"/>
</dbReference>
<feature type="compositionally biased region" description="Polar residues" evidence="6">
    <location>
        <begin position="178"/>
        <end position="187"/>
    </location>
</feature>
<keyword evidence="1" id="KW-0479">Metal-binding</keyword>
<gene>
    <name evidence="8" type="ORF">Oxoc_ORF11</name>
</gene>
<dbReference type="Gene3D" id="3.30.40.10">
    <property type="entry name" value="Zinc/RING finger domain, C3HC4 (zinc finger)"/>
    <property type="match status" value="1"/>
</dbReference>
<dbReference type="InterPro" id="IPR001841">
    <property type="entry name" value="Znf_RING"/>
</dbReference>
<evidence type="ECO:0000256" key="4">
    <source>
        <dbReference type="PROSITE-ProRule" id="PRU00175"/>
    </source>
</evidence>
<dbReference type="InterPro" id="IPR013083">
    <property type="entry name" value="Znf_RING/FYVE/PHD"/>
</dbReference>
<evidence type="ECO:0000259" key="7">
    <source>
        <dbReference type="PROSITE" id="PS50089"/>
    </source>
</evidence>
<dbReference type="Proteomes" id="UP000297028">
    <property type="component" value="Segment"/>
</dbReference>
<dbReference type="SUPFAM" id="SSF57850">
    <property type="entry name" value="RING/U-box"/>
    <property type="match status" value="1"/>
</dbReference>
<feature type="coiled-coil region" evidence="5">
    <location>
        <begin position="199"/>
        <end position="293"/>
    </location>
</feature>
<evidence type="ECO:0000313" key="8">
    <source>
        <dbReference type="EMBL" id="AVA31110.1"/>
    </source>
</evidence>
<keyword evidence="5" id="KW-0175">Coiled coil</keyword>
<evidence type="ECO:0000313" key="9">
    <source>
        <dbReference type="Proteomes" id="UP000297028"/>
    </source>
</evidence>
<dbReference type="InterPro" id="IPR017907">
    <property type="entry name" value="Znf_RING_CS"/>
</dbReference>
<dbReference type="GO" id="GO:0008270">
    <property type="term" value="F:zinc ion binding"/>
    <property type="evidence" value="ECO:0007669"/>
    <property type="project" value="UniProtKB-KW"/>
</dbReference>
<evidence type="ECO:0000256" key="6">
    <source>
        <dbReference type="SAM" id="MobiDB-lite"/>
    </source>
</evidence>